<dbReference type="SUPFAM" id="SSF50978">
    <property type="entry name" value="WD40 repeat-like"/>
    <property type="match status" value="1"/>
</dbReference>
<dbReference type="InterPro" id="IPR012972">
    <property type="entry name" value="NLE"/>
</dbReference>
<feature type="repeat" description="WD" evidence="7">
    <location>
        <begin position="390"/>
        <end position="432"/>
    </location>
</feature>
<comment type="function">
    <text evidence="6">Component of the NOP7 complex, which is required for maturation of the 25S and 5.8S ribosomal RNAs and formation of the 60S ribosome.</text>
</comment>
<evidence type="ECO:0000256" key="7">
    <source>
        <dbReference type="PROSITE-ProRule" id="PRU00221"/>
    </source>
</evidence>
<dbReference type="AlphaFoldDB" id="A0A0J9X6C2"/>
<dbReference type="InterPro" id="IPR019775">
    <property type="entry name" value="WD40_repeat_CS"/>
</dbReference>
<evidence type="ECO:0000313" key="10">
    <source>
        <dbReference type="Proteomes" id="UP000242525"/>
    </source>
</evidence>
<comment type="similarity">
    <text evidence="6">Belongs to the WD repeat WDR12/YTM1 family.</text>
</comment>
<dbReference type="GO" id="GO:0043021">
    <property type="term" value="F:ribonucleoprotein complex binding"/>
    <property type="evidence" value="ECO:0007669"/>
    <property type="project" value="UniProtKB-UniRule"/>
</dbReference>
<dbReference type="EMBL" id="CCBN010000003">
    <property type="protein sequence ID" value="CDO52337.1"/>
    <property type="molecule type" value="Genomic_DNA"/>
</dbReference>
<dbReference type="CDD" id="cd00200">
    <property type="entry name" value="WD40"/>
    <property type="match status" value="1"/>
</dbReference>
<evidence type="ECO:0000256" key="4">
    <source>
        <dbReference type="ARBA" id="ARBA00022737"/>
    </source>
</evidence>
<dbReference type="InterPro" id="IPR001680">
    <property type="entry name" value="WD40_rpt"/>
</dbReference>
<dbReference type="PRINTS" id="PR00320">
    <property type="entry name" value="GPROTEINBRPT"/>
</dbReference>
<organism evidence="9 10">
    <name type="scientific">Geotrichum candidum</name>
    <name type="common">Oospora lactis</name>
    <name type="synonym">Dipodascus geotrichum</name>
    <dbReference type="NCBI Taxonomy" id="1173061"/>
    <lineage>
        <taxon>Eukaryota</taxon>
        <taxon>Fungi</taxon>
        <taxon>Dikarya</taxon>
        <taxon>Ascomycota</taxon>
        <taxon>Saccharomycotina</taxon>
        <taxon>Dipodascomycetes</taxon>
        <taxon>Dipodascales</taxon>
        <taxon>Dipodascaceae</taxon>
        <taxon>Geotrichum</taxon>
    </lineage>
</organism>
<name>A0A0J9X6C2_GEOCN</name>
<keyword evidence="1 6" id="KW-0690">Ribosome biogenesis</keyword>
<keyword evidence="5 6" id="KW-0539">Nucleus</keyword>
<dbReference type="PROSITE" id="PS50294">
    <property type="entry name" value="WD_REPEATS_REGION"/>
    <property type="match status" value="3"/>
</dbReference>
<evidence type="ECO:0000259" key="8">
    <source>
        <dbReference type="Pfam" id="PF08154"/>
    </source>
</evidence>
<dbReference type="STRING" id="1173061.A0A0J9X6C2"/>
<dbReference type="PROSITE" id="PS50082">
    <property type="entry name" value="WD_REPEATS_2"/>
    <property type="match status" value="4"/>
</dbReference>
<dbReference type="GO" id="GO:0000466">
    <property type="term" value="P:maturation of 5.8S rRNA from tricistronic rRNA transcript (SSU-rRNA, 5.8S rRNA, LSU-rRNA)"/>
    <property type="evidence" value="ECO:0007669"/>
    <property type="project" value="UniProtKB-UniRule"/>
</dbReference>
<feature type="repeat" description="WD" evidence="7">
    <location>
        <begin position="169"/>
        <end position="200"/>
    </location>
</feature>
<feature type="repeat" description="WD" evidence="7">
    <location>
        <begin position="228"/>
        <end position="259"/>
    </location>
</feature>
<comment type="caution">
    <text evidence="9">The sequence shown here is derived from an EMBL/GenBank/DDBJ whole genome shotgun (WGS) entry which is preliminary data.</text>
</comment>
<accession>A0A0J9X6C2</accession>
<evidence type="ECO:0000256" key="6">
    <source>
        <dbReference type="HAMAP-Rule" id="MF_03029"/>
    </source>
</evidence>
<dbReference type="PROSITE" id="PS00678">
    <property type="entry name" value="WD_REPEATS_1"/>
    <property type="match status" value="1"/>
</dbReference>
<comment type="subunit">
    <text evidence="6">Component of the NOP7 complex, composed of ERB1, NOP7 and YTM1. Within the NOP7 complex ERB1 appears to interact directly with NOP7 and YTM1. The NOP7 complex also associates with the 66S pre-ribosome.</text>
</comment>
<protein>
    <recommendedName>
        <fullName evidence="6">Ribosome biogenesis protein YTM1</fullName>
    </recommendedName>
</protein>
<dbReference type="GO" id="GO:0005654">
    <property type="term" value="C:nucleoplasm"/>
    <property type="evidence" value="ECO:0007669"/>
    <property type="project" value="UniProtKB-SubCell"/>
</dbReference>
<dbReference type="GO" id="GO:0030687">
    <property type="term" value="C:preribosome, large subunit precursor"/>
    <property type="evidence" value="ECO:0007669"/>
    <property type="project" value="UniProtKB-UniRule"/>
</dbReference>
<dbReference type="Pfam" id="PF00400">
    <property type="entry name" value="WD40"/>
    <property type="match status" value="5"/>
</dbReference>
<dbReference type="Pfam" id="PF08154">
    <property type="entry name" value="NLE"/>
    <property type="match status" value="1"/>
</dbReference>
<dbReference type="PANTHER" id="PTHR19855:SF11">
    <property type="entry name" value="RIBOSOME BIOGENESIS PROTEIN WDR12"/>
    <property type="match status" value="1"/>
</dbReference>
<dbReference type="SMART" id="SM00320">
    <property type="entry name" value="WD40"/>
    <property type="match status" value="6"/>
</dbReference>
<dbReference type="InterPro" id="IPR036322">
    <property type="entry name" value="WD40_repeat_dom_sf"/>
</dbReference>
<dbReference type="Gene3D" id="2.130.10.10">
    <property type="entry name" value="YVTN repeat-like/Quinoprotein amine dehydrogenase"/>
    <property type="match status" value="1"/>
</dbReference>
<dbReference type="InterPro" id="IPR015943">
    <property type="entry name" value="WD40/YVTN_repeat-like_dom_sf"/>
</dbReference>
<evidence type="ECO:0000256" key="1">
    <source>
        <dbReference type="ARBA" id="ARBA00022517"/>
    </source>
</evidence>
<dbReference type="GO" id="GO:0000463">
    <property type="term" value="P:maturation of LSU-rRNA from tricistronic rRNA transcript (SSU-rRNA, 5.8S rRNA, LSU-rRNA)"/>
    <property type="evidence" value="ECO:0007669"/>
    <property type="project" value="UniProtKB-UniRule"/>
</dbReference>
<dbReference type="HAMAP" id="MF_03029">
    <property type="entry name" value="WDR12"/>
    <property type="match status" value="1"/>
</dbReference>
<reference evidence="9" key="1">
    <citation type="submission" date="2014-03" db="EMBL/GenBank/DDBJ databases">
        <authorList>
            <person name="Casaregola S."/>
        </authorList>
    </citation>
    <scope>NUCLEOTIDE SEQUENCE [LARGE SCALE GENOMIC DNA]</scope>
    <source>
        <strain evidence="9">CLIB 918</strain>
    </source>
</reference>
<sequence length="476" mass="51212">MSKSESQQLRVRLVTRDTDYAVSDAPILVPVALKRYGLSEVVNQLLQQQREADEENDEEYKHVPFEFLVDGELLRSSLDDTLTAKGLSTEAVLTLEYTRAVLPPSYLASYSHPDWVAAVDIFQPENADRRYGKANPQDQGVAIDAPIATGSYDGVVRLWSRAGRVSHQLLAHNAAVKAVKWTAQDRLVSASADRTLCLWKTTLPDAEELLGADEEPTLNANSSIVALLRGHTAAVNNVAVNHLGNIVSASADGTLRVWNTNYKSLPQYEAPVASTSTATQKRRRIAAAALPAARTRTSAATLSGHSSAVEAVVFHARDAQTVHSVGQDHTIRTWDLAAGAQIDVRTTQFPLLAISTLSELGLLACGSSARHITLHDPRAGASATLTQATLVGHTNFVVDLAPSPVSPYMLASASHDGTARVWDVRAQKCLYVLPRQSGQKGPGGVAAVFGVDWDKDVGIVSCGKDKQLQINSSTQF</sequence>
<dbReference type="Proteomes" id="UP000242525">
    <property type="component" value="Unassembled WGS sequence"/>
</dbReference>
<gene>
    <name evidence="6" type="primary">YTM1</name>
    <name evidence="9" type="ORF">BN980_GECA03s00340g</name>
</gene>
<keyword evidence="2 6" id="KW-0698">rRNA processing</keyword>
<evidence type="ECO:0000313" key="9">
    <source>
        <dbReference type="EMBL" id="CDO52337.1"/>
    </source>
</evidence>
<evidence type="ECO:0000256" key="5">
    <source>
        <dbReference type="ARBA" id="ARBA00023242"/>
    </source>
</evidence>
<feature type="repeat" description="WD" evidence="7">
    <location>
        <begin position="302"/>
        <end position="344"/>
    </location>
</feature>
<dbReference type="InterPro" id="IPR028599">
    <property type="entry name" value="WDR12/Ytm1"/>
</dbReference>
<keyword evidence="10" id="KW-1185">Reference proteome</keyword>
<dbReference type="OrthoDB" id="10251381at2759"/>
<keyword evidence="3 7" id="KW-0853">WD repeat</keyword>
<evidence type="ECO:0000256" key="3">
    <source>
        <dbReference type="ARBA" id="ARBA00022574"/>
    </source>
</evidence>
<keyword evidence="4" id="KW-0677">Repeat</keyword>
<comment type="subcellular location">
    <subcellularLocation>
        <location evidence="6">Nucleus</location>
        <location evidence="6">Nucleolus</location>
    </subcellularLocation>
    <subcellularLocation>
        <location evidence="6">Nucleus</location>
        <location evidence="6">Nucleoplasm</location>
    </subcellularLocation>
</comment>
<feature type="domain" description="NLE" evidence="8">
    <location>
        <begin position="10"/>
        <end position="82"/>
    </location>
</feature>
<proteinExistence type="inferred from homology"/>
<dbReference type="PANTHER" id="PTHR19855">
    <property type="entry name" value="WD40 REPEAT PROTEIN 12, 37"/>
    <property type="match status" value="1"/>
</dbReference>
<dbReference type="GO" id="GO:0070545">
    <property type="term" value="C:PeBoW complex"/>
    <property type="evidence" value="ECO:0007669"/>
    <property type="project" value="TreeGrafter"/>
</dbReference>
<dbReference type="InterPro" id="IPR020472">
    <property type="entry name" value="WD40_PAC1"/>
</dbReference>
<evidence type="ECO:0000256" key="2">
    <source>
        <dbReference type="ARBA" id="ARBA00022552"/>
    </source>
</evidence>